<dbReference type="InterPro" id="IPR015889">
    <property type="entry name" value="Intradiol_dOase_core"/>
</dbReference>
<dbReference type="Pfam" id="PF00775">
    <property type="entry name" value="Dioxygenase_C"/>
    <property type="match status" value="1"/>
</dbReference>
<dbReference type="EMBL" id="JAUSRR010000006">
    <property type="protein sequence ID" value="MDP9924848.1"/>
    <property type="molecule type" value="Genomic_DNA"/>
</dbReference>
<proteinExistence type="predicted"/>
<dbReference type="InterPro" id="IPR006311">
    <property type="entry name" value="TAT_signal"/>
</dbReference>
<evidence type="ECO:0000313" key="3">
    <source>
        <dbReference type="EMBL" id="MDP9924848.1"/>
    </source>
</evidence>
<sequence length="267" mass="28857">MADEAIGRRGLLAAIGAAGLAASAPGAAAAAQKLPLTAQTTEGPYYLDLANFRTDLTDGREGVPLDVRLRVLDAAGRPLRGLRTDLWHCDAQGNYSGFGGQGDDRTRGFEGQAFLRGSQRTDRHGQAVFATLYPGWYAGRTTHIHVKVHHRERAVLTTQFFLPDALSEFLYTQVSSYQRARLRDTLNSADGIALRAGDTVLGAVREEGRRYVALLTLVVDPAARSVTERPPQPRTGPAPVGGVRPMRPRTPEGLARIRALVPPRTEG</sequence>
<protein>
    <submittedName>
        <fullName evidence="3">Protocatechuate 3,4-dioxygenase beta subunit</fullName>
    </submittedName>
</protein>
<accession>A0AAW8DZB7</accession>
<dbReference type="SUPFAM" id="SSF49482">
    <property type="entry name" value="Aromatic compound dioxygenase"/>
    <property type="match status" value="1"/>
</dbReference>
<gene>
    <name evidence="3" type="ORF">J2W25_003884</name>
</gene>
<dbReference type="RefSeq" id="WP_307587088.1">
    <property type="nucleotide sequence ID" value="NZ_JAUSRQ010000014.1"/>
</dbReference>
<dbReference type="PANTHER" id="PTHR34315:SF1">
    <property type="entry name" value="INTRADIOL RING-CLEAVAGE DIOXYGENASES DOMAIN-CONTAINING PROTEIN-RELATED"/>
    <property type="match status" value="1"/>
</dbReference>
<comment type="caution">
    <text evidence="3">The sequence shown here is derived from an EMBL/GenBank/DDBJ whole genome shotgun (WGS) entry which is preliminary data.</text>
</comment>
<organism evidence="3 4">
    <name type="scientific">Variovorax boronicumulans</name>
    <dbReference type="NCBI Taxonomy" id="436515"/>
    <lineage>
        <taxon>Bacteria</taxon>
        <taxon>Pseudomonadati</taxon>
        <taxon>Pseudomonadota</taxon>
        <taxon>Betaproteobacteria</taxon>
        <taxon>Burkholderiales</taxon>
        <taxon>Comamonadaceae</taxon>
        <taxon>Variovorax</taxon>
    </lineage>
</organism>
<evidence type="ECO:0000256" key="1">
    <source>
        <dbReference type="SAM" id="MobiDB-lite"/>
    </source>
</evidence>
<feature type="region of interest" description="Disordered" evidence="1">
    <location>
        <begin position="225"/>
        <end position="253"/>
    </location>
</feature>
<feature type="domain" description="Intradiol ring-cleavage dioxygenases" evidence="2">
    <location>
        <begin position="42"/>
        <end position="153"/>
    </location>
</feature>
<dbReference type="AlphaFoldDB" id="A0AAW8DZB7"/>
<dbReference type="PROSITE" id="PS51318">
    <property type="entry name" value="TAT"/>
    <property type="match status" value="1"/>
</dbReference>
<dbReference type="InterPro" id="IPR000627">
    <property type="entry name" value="Intradiol_dOase_C"/>
</dbReference>
<dbReference type="Gene3D" id="2.60.130.10">
    <property type="entry name" value="Aromatic compound dioxygenase"/>
    <property type="match status" value="1"/>
</dbReference>
<dbReference type="GO" id="GO:0008199">
    <property type="term" value="F:ferric iron binding"/>
    <property type="evidence" value="ECO:0007669"/>
    <property type="project" value="InterPro"/>
</dbReference>
<reference evidence="3" key="1">
    <citation type="submission" date="2023-07" db="EMBL/GenBank/DDBJ databases">
        <title>Sorghum-associated microbial communities from plants grown in Nebraska, USA.</title>
        <authorList>
            <person name="Schachtman D."/>
        </authorList>
    </citation>
    <scope>NUCLEOTIDE SEQUENCE</scope>
    <source>
        <strain evidence="3">DS2795</strain>
    </source>
</reference>
<dbReference type="Proteomes" id="UP001244295">
    <property type="component" value="Unassembled WGS sequence"/>
</dbReference>
<evidence type="ECO:0000313" key="4">
    <source>
        <dbReference type="Proteomes" id="UP001244295"/>
    </source>
</evidence>
<name>A0AAW8DZB7_9BURK</name>
<dbReference type="GO" id="GO:0016702">
    <property type="term" value="F:oxidoreductase activity, acting on single donors with incorporation of molecular oxygen, incorporation of two atoms of oxygen"/>
    <property type="evidence" value="ECO:0007669"/>
    <property type="project" value="InterPro"/>
</dbReference>
<dbReference type="PANTHER" id="PTHR34315">
    <property type="match status" value="1"/>
</dbReference>
<evidence type="ECO:0000259" key="2">
    <source>
        <dbReference type="Pfam" id="PF00775"/>
    </source>
</evidence>